<dbReference type="PANTHER" id="PTHR30537:SF26">
    <property type="entry name" value="GLYCINE CLEAVAGE SYSTEM TRANSCRIPTIONAL ACTIVATOR"/>
    <property type="match status" value="1"/>
</dbReference>
<evidence type="ECO:0000259" key="5">
    <source>
        <dbReference type="PROSITE" id="PS50931"/>
    </source>
</evidence>
<dbReference type="PROSITE" id="PS50931">
    <property type="entry name" value="HTH_LYSR"/>
    <property type="match status" value="1"/>
</dbReference>
<reference evidence="6 7" key="1">
    <citation type="submission" date="2019-09" db="EMBL/GenBank/DDBJ databases">
        <title>FDA dAtabase for Regulatory Grade micrObial Sequences (FDA-ARGOS): Supporting development and validation of Infectious Disease Dx tests.</title>
        <authorList>
            <person name="Sciortino C."/>
            <person name="Tallon L."/>
            <person name="Sadzewicz L."/>
            <person name="Vavikolanu K."/>
            <person name="Mehta A."/>
            <person name="Aluvathingal J."/>
            <person name="Nadendla S."/>
            <person name="Nandy P."/>
            <person name="Geyer C."/>
            <person name="Yan Y."/>
            <person name="Sichtig H."/>
        </authorList>
    </citation>
    <scope>NUCLEOTIDE SEQUENCE [LARGE SCALE GENOMIC DNA]</scope>
    <source>
        <strain evidence="6 7">FDAARGOS_664</strain>
    </source>
</reference>
<dbReference type="InterPro" id="IPR000847">
    <property type="entry name" value="LysR_HTH_N"/>
</dbReference>
<accession>A0A5P2H4C7</accession>
<protein>
    <submittedName>
        <fullName evidence="6">LysR family transcriptional regulator</fullName>
    </submittedName>
</protein>
<dbReference type="GO" id="GO:0003700">
    <property type="term" value="F:DNA-binding transcription factor activity"/>
    <property type="evidence" value="ECO:0007669"/>
    <property type="project" value="InterPro"/>
</dbReference>
<dbReference type="Gene3D" id="1.10.10.10">
    <property type="entry name" value="Winged helix-like DNA-binding domain superfamily/Winged helix DNA-binding domain"/>
    <property type="match status" value="1"/>
</dbReference>
<dbReference type="GO" id="GO:0006351">
    <property type="term" value="P:DNA-templated transcription"/>
    <property type="evidence" value="ECO:0007669"/>
    <property type="project" value="TreeGrafter"/>
</dbReference>
<dbReference type="GO" id="GO:0043565">
    <property type="term" value="F:sequence-specific DNA binding"/>
    <property type="evidence" value="ECO:0007669"/>
    <property type="project" value="TreeGrafter"/>
</dbReference>
<dbReference type="RefSeq" id="WP_150372875.1">
    <property type="nucleotide sequence ID" value="NZ_CP044065.1"/>
</dbReference>
<keyword evidence="3" id="KW-0238">DNA-binding</keyword>
<dbReference type="AlphaFoldDB" id="A0A5P2H4C7"/>
<dbReference type="InterPro" id="IPR005119">
    <property type="entry name" value="LysR_subst-bd"/>
</dbReference>
<sequence>MRRGVPSLGLLQAFEASARHESFSKAAEELSQTHGAICKKVNELEEDLGVALFDRVRQRLVLTPAGAEYARRIRVNLDQIRRDTLELVRSESAVSLDIAVGVSFAAQWLVPRLQDFYDRHPDIRVHIIGRDQPNFFDDSNFDATLYFGQHPWAGMAGSALIGDDRLLLVCAPKWCPAGPLTIEAIAGAPWIYTRDLPTAWTDWAESLVGHPLKHSGAAPRYDMFVMSINATVAGQGLALLPRTLIDQELANGQLVVAHPHTVRSPSTVYFAYPEQRQNWEPLKQFEAWLSETAARYQASIASPVASSVERFHDSTIL</sequence>
<evidence type="ECO:0000256" key="4">
    <source>
        <dbReference type="ARBA" id="ARBA00023163"/>
    </source>
</evidence>
<dbReference type="Gene3D" id="3.40.190.10">
    <property type="entry name" value="Periplasmic binding protein-like II"/>
    <property type="match status" value="2"/>
</dbReference>
<feature type="domain" description="HTH lysR-type" evidence="5">
    <location>
        <begin position="6"/>
        <end position="63"/>
    </location>
</feature>
<dbReference type="SUPFAM" id="SSF53850">
    <property type="entry name" value="Periplasmic binding protein-like II"/>
    <property type="match status" value="1"/>
</dbReference>
<dbReference type="Proteomes" id="UP000322822">
    <property type="component" value="Chromosome 1"/>
</dbReference>
<evidence type="ECO:0000256" key="3">
    <source>
        <dbReference type="ARBA" id="ARBA00023125"/>
    </source>
</evidence>
<dbReference type="PRINTS" id="PR00039">
    <property type="entry name" value="HTHLYSR"/>
</dbReference>
<organism evidence="6 7">
    <name type="scientific">Cupriavidus pauculus</name>
    <dbReference type="NCBI Taxonomy" id="82633"/>
    <lineage>
        <taxon>Bacteria</taxon>
        <taxon>Pseudomonadati</taxon>
        <taxon>Pseudomonadota</taxon>
        <taxon>Betaproteobacteria</taxon>
        <taxon>Burkholderiales</taxon>
        <taxon>Burkholderiaceae</taxon>
        <taxon>Cupriavidus</taxon>
    </lineage>
</organism>
<dbReference type="SUPFAM" id="SSF46785">
    <property type="entry name" value="Winged helix' DNA-binding domain"/>
    <property type="match status" value="1"/>
</dbReference>
<dbReference type="InterPro" id="IPR058163">
    <property type="entry name" value="LysR-type_TF_proteobact-type"/>
</dbReference>
<dbReference type="Pfam" id="PF03466">
    <property type="entry name" value="LysR_substrate"/>
    <property type="match status" value="1"/>
</dbReference>
<evidence type="ECO:0000256" key="2">
    <source>
        <dbReference type="ARBA" id="ARBA00023015"/>
    </source>
</evidence>
<dbReference type="EMBL" id="CP044065">
    <property type="protein sequence ID" value="QET02852.1"/>
    <property type="molecule type" value="Genomic_DNA"/>
</dbReference>
<proteinExistence type="inferred from homology"/>
<dbReference type="InterPro" id="IPR036390">
    <property type="entry name" value="WH_DNA-bd_sf"/>
</dbReference>
<dbReference type="OrthoDB" id="9178397at2"/>
<keyword evidence="4" id="KW-0804">Transcription</keyword>
<evidence type="ECO:0000313" key="7">
    <source>
        <dbReference type="Proteomes" id="UP000322822"/>
    </source>
</evidence>
<dbReference type="InterPro" id="IPR036388">
    <property type="entry name" value="WH-like_DNA-bd_sf"/>
</dbReference>
<keyword evidence="2" id="KW-0805">Transcription regulation</keyword>
<evidence type="ECO:0000256" key="1">
    <source>
        <dbReference type="ARBA" id="ARBA00009437"/>
    </source>
</evidence>
<evidence type="ECO:0000313" key="6">
    <source>
        <dbReference type="EMBL" id="QET02852.1"/>
    </source>
</evidence>
<dbReference type="Pfam" id="PF00126">
    <property type="entry name" value="HTH_1"/>
    <property type="match status" value="1"/>
</dbReference>
<name>A0A5P2H4C7_9BURK</name>
<comment type="similarity">
    <text evidence="1">Belongs to the LysR transcriptional regulatory family.</text>
</comment>
<gene>
    <name evidence="6" type="ORF">FOB72_12890</name>
</gene>
<dbReference type="PANTHER" id="PTHR30537">
    <property type="entry name" value="HTH-TYPE TRANSCRIPTIONAL REGULATOR"/>
    <property type="match status" value="1"/>
</dbReference>